<evidence type="ECO:0000256" key="1">
    <source>
        <dbReference type="ARBA" id="ARBA00008779"/>
    </source>
</evidence>
<name>A0A9W4IB80_9EURO</name>
<dbReference type="CDD" id="cd16025">
    <property type="entry name" value="PAS_like"/>
    <property type="match status" value="1"/>
</dbReference>
<gene>
    <name evidence="6" type="ORF">PSALAMII_LOCUS702</name>
</gene>
<dbReference type="InterPro" id="IPR050738">
    <property type="entry name" value="Sulfatase"/>
</dbReference>
<dbReference type="InterPro" id="IPR000917">
    <property type="entry name" value="Sulfatase_N"/>
</dbReference>
<dbReference type="Pfam" id="PF00884">
    <property type="entry name" value="Sulfatase"/>
    <property type="match status" value="1"/>
</dbReference>
<organism evidence="6 7">
    <name type="scientific">Penicillium salamii</name>
    <dbReference type="NCBI Taxonomy" id="1612424"/>
    <lineage>
        <taxon>Eukaryota</taxon>
        <taxon>Fungi</taxon>
        <taxon>Dikarya</taxon>
        <taxon>Ascomycota</taxon>
        <taxon>Pezizomycotina</taxon>
        <taxon>Eurotiomycetes</taxon>
        <taxon>Eurotiomycetidae</taxon>
        <taxon>Eurotiales</taxon>
        <taxon>Aspergillaceae</taxon>
        <taxon>Penicillium</taxon>
    </lineage>
</organism>
<dbReference type="GO" id="GO:0046872">
    <property type="term" value="F:metal ion binding"/>
    <property type="evidence" value="ECO:0007669"/>
    <property type="project" value="UniProtKB-KW"/>
</dbReference>
<dbReference type="GO" id="GO:0004065">
    <property type="term" value="F:arylsulfatase activity"/>
    <property type="evidence" value="ECO:0007669"/>
    <property type="project" value="TreeGrafter"/>
</dbReference>
<keyword evidence="2" id="KW-0479">Metal-binding</keyword>
<evidence type="ECO:0000256" key="2">
    <source>
        <dbReference type="ARBA" id="ARBA00022723"/>
    </source>
</evidence>
<dbReference type="AlphaFoldDB" id="A0A9W4IB80"/>
<evidence type="ECO:0000313" key="7">
    <source>
        <dbReference type="Proteomes" id="UP001152649"/>
    </source>
</evidence>
<evidence type="ECO:0000259" key="5">
    <source>
        <dbReference type="Pfam" id="PF00884"/>
    </source>
</evidence>
<sequence>MGSTSRRPNFLVIVADDLGFSDISPYGGEIQTPVLEKLANEGIRMTNFHTASACSPTRSILFSGTDNHIAGLGQMAEFMRSFGDYFKDKPGYEGYLNWRVAALSEILQDSGYHTIMAGKWHLGMTKELSPYSRGCDKNFSLLPGASNHYNYEPQLDDGEFQAPCLNTNGFWMEGSEHLNRSTDLPTDFYSTRIFTDKMIGFLKDRTAEDSQKPFFAYLPYTAPHWPLQAPQKIIEKYAGMYDDGPDALTQKRLRRLKDLGLVGEDVEHAPPVGVLDKDWKEMSTEEKKLSARKMEVFAAMVELLDANIGRVIDHLESTGELENTFVLFMSDNGAEGAALEALPLMGGARMMGDIITKYYKNTLENIGDPDSFVWYGARWACAATAPSRGFKGWVTEGGIRCPCIIRYPAFQAKPGAITTSFTTVMDILPTILDLAGVAHPGTHFRGREVVVPRGQSWVSHLASSDLEKTSVHKEDVHIHGWELFGQRAIREGKWKAVWIAKPRGNDEWELFDVESDPSELNDISKDRLDVLDRLIQHWEQYYAETGMVQTPAFRSVKKT</sequence>
<dbReference type="SUPFAM" id="SSF53649">
    <property type="entry name" value="Alkaline phosphatase-like"/>
    <property type="match status" value="1"/>
</dbReference>
<dbReference type="PANTHER" id="PTHR42693">
    <property type="entry name" value="ARYLSULFATASE FAMILY MEMBER"/>
    <property type="match status" value="1"/>
</dbReference>
<dbReference type="Gene3D" id="3.30.1120.10">
    <property type="match status" value="1"/>
</dbReference>
<evidence type="ECO:0000256" key="3">
    <source>
        <dbReference type="ARBA" id="ARBA00022801"/>
    </source>
</evidence>
<accession>A0A9W4IB80</accession>
<reference evidence="6" key="1">
    <citation type="submission" date="2021-07" db="EMBL/GenBank/DDBJ databases">
        <authorList>
            <person name="Branca A.L. A."/>
        </authorList>
    </citation>
    <scope>NUCLEOTIDE SEQUENCE</scope>
</reference>
<proteinExistence type="inferred from homology"/>
<dbReference type="Proteomes" id="UP001152649">
    <property type="component" value="Unassembled WGS sequence"/>
</dbReference>
<comment type="similarity">
    <text evidence="1">Belongs to the sulfatase family.</text>
</comment>
<protein>
    <recommendedName>
        <fullName evidence="5">Sulfatase N-terminal domain-containing protein</fullName>
    </recommendedName>
</protein>
<dbReference type="EMBL" id="CAJVPG010000022">
    <property type="protein sequence ID" value="CAG8250500.1"/>
    <property type="molecule type" value="Genomic_DNA"/>
</dbReference>
<dbReference type="Gene3D" id="3.40.720.10">
    <property type="entry name" value="Alkaline Phosphatase, subunit A"/>
    <property type="match status" value="1"/>
</dbReference>
<keyword evidence="7" id="KW-1185">Reference proteome</keyword>
<evidence type="ECO:0000313" key="6">
    <source>
        <dbReference type="EMBL" id="CAG8250500.1"/>
    </source>
</evidence>
<dbReference type="InterPro" id="IPR017850">
    <property type="entry name" value="Alkaline_phosphatase_core_sf"/>
</dbReference>
<keyword evidence="4" id="KW-0106">Calcium</keyword>
<keyword evidence="3" id="KW-0378">Hydrolase</keyword>
<comment type="caution">
    <text evidence="6">The sequence shown here is derived from an EMBL/GenBank/DDBJ whole genome shotgun (WGS) entry which is preliminary data.</text>
</comment>
<dbReference type="PROSITE" id="PS00149">
    <property type="entry name" value="SULFATASE_2"/>
    <property type="match status" value="1"/>
</dbReference>
<dbReference type="OrthoDB" id="103349at2759"/>
<dbReference type="InterPro" id="IPR024607">
    <property type="entry name" value="Sulfatase_CS"/>
</dbReference>
<feature type="domain" description="Sulfatase N-terminal" evidence="5">
    <location>
        <begin position="8"/>
        <end position="437"/>
    </location>
</feature>
<dbReference type="PANTHER" id="PTHR42693:SF33">
    <property type="entry name" value="ARYLSULFATASE"/>
    <property type="match status" value="1"/>
</dbReference>
<evidence type="ECO:0000256" key="4">
    <source>
        <dbReference type="ARBA" id="ARBA00022837"/>
    </source>
</evidence>